<sequence length="140" mass="14983">MPSSIIDRIQAARSCGVLHIGVVAESVRSVGDLARRFGLQGDDGAYREIGEETARRIIAFVLHRDLAYGVEMVPAEDAARLADAFLEQLDGAGCRYFTNGDFGEDPAGASWTPVTSATFDTGALILGTSRSGCLWVEDED</sequence>
<comment type="caution">
    <text evidence="1">The sequence shown here is derived from an EMBL/GenBank/DDBJ whole genome shotgun (WGS) entry which is preliminary data.</text>
</comment>
<evidence type="ECO:0000313" key="1">
    <source>
        <dbReference type="EMBL" id="KYF57789.1"/>
    </source>
</evidence>
<reference evidence="1 2" key="1">
    <citation type="submission" date="2014-02" db="EMBL/GenBank/DDBJ databases">
        <title>The small core and large imbalanced accessory genome model reveals a collaborative survival strategy of Sorangium cellulosum strains in nature.</title>
        <authorList>
            <person name="Han K."/>
            <person name="Peng R."/>
            <person name="Blom J."/>
            <person name="Li Y.-Z."/>
        </authorList>
    </citation>
    <scope>NUCLEOTIDE SEQUENCE [LARGE SCALE GENOMIC DNA]</scope>
    <source>
        <strain evidence="1 2">So0157-25</strain>
    </source>
</reference>
<dbReference type="EMBL" id="JELY01000863">
    <property type="protein sequence ID" value="KYF57789.1"/>
    <property type="molecule type" value="Genomic_DNA"/>
</dbReference>
<protein>
    <submittedName>
        <fullName evidence="1">Uncharacterized protein</fullName>
    </submittedName>
</protein>
<proteinExistence type="predicted"/>
<dbReference type="Proteomes" id="UP000075420">
    <property type="component" value="Unassembled WGS sequence"/>
</dbReference>
<gene>
    <name evidence="1" type="ORF">BE08_18630</name>
</gene>
<evidence type="ECO:0000313" key="2">
    <source>
        <dbReference type="Proteomes" id="UP000075420"/>
    </source>
</evidence>
<organism evidence="1 2">
    <name type="scientific">Sorangium cellulosum</name>
    <name type="common">Polyangium cellulosum</name>
    <dbReference type="NCBI Taxonomy" id="56"/>
    <lineage>
        <taxon>Bacteria</taxon>
        <taxon>Pseudomonadati</taxon>
        <taxon>Myxococcota</taxon>
        <taxon>Polyangia</taxon>
        <taxon>Polyangiales</taxon>
        <taxon>Polyangiaceae</taxon>
        <taxon>Sorangium</taxon>
    </lineage>
</organism>
<accession>A0A150PQ24</accession>
<dbReference type="AlphaFoldDB" id="A0A150PQ24"/>
<name>A0A150PQ24_SORCE</name>